<comment type="domain">
    <text evidence="9">The adenylyl-sulfate kinase (APS kinase) is non-functional. It is involved in allosteric regulation by PAPS. PAPS binding induces a large rotational rearrangement of domains lowering the substrate affinity of the enzyme.</text>
</comment>
<feature type="domain" description="ATP-sulfurylase PUA-like" evidence="12">
    <location>
        <begin position="4"/>
        <end position="164"/>
    </location>
</feature>
<comment type="activity regulation">
    <text evidence="9">Allosterically inhibited by 3'-phosphoadenosine 5'-phosphosulfate (PAPS).</text>
</comment>
<evidence type="ECO:0000313" key="14">
    <source>
        <dbReference type="Proteomes" id="UP000053029"/>
    </source>
</evidence>
<keyword evidence="3 9" id="KW-0021">Allosteric enzyme</keyword>
<gene>
    <name evidence="9" type="primary">MET3</name>
    <name evidence="13" type="ORF">Z517_01303</name>
</gene>
<dbReference type="Gene3D" id="3.10.400.10">
    <property type="entry name" value="Sulfate adenylyltransferase"/>
    <property type="match status" value="1"/>
</dbReference>
<dbReference type="InterPro" id="IPR024951">
    <property type="entry name" value="Sulfurylase_cat_dom"/>
</dbReference>
<comment type="caution">
    <text evidence="9">Lacks conserved residue(s) required for the propagation of feature annotation.</text>
</comment>
<feature type="active site" evidence="9">
    <location>
        <position position="198"/>
    </location>
</feature>
<dbReference type="SUPFAM" id="SSF52540">
    <property type="entry name" value="P-loop containing nucleoside triphosphate hydrolases"/>
    <property type="match status" value="1"/>
</dbReference>
<dbReference type="EC" id="2.7.7.4" evidence="9"/>
<evidence type="ECO:0000256" key="3">
    <source>
        <dbReference type="ARBA" id="ARBA00022533"/>
    </source>
</evidence>
<feature type="domain" description="APS kinase" evidence="10">
    <location>
        <begin position="395"/>
        <end position="547"/>
    </location>
</feature>
<protein>
    <recommendedName>
        <fullName evidence="9">Sulfate adenylyltransferase</fullName>
        <ecNumber evidence="9">2.7.7.4</ecNumber>
    </recommendedName>
    <alternativeName>
        <fullName evidence="9">ATP-sulfurylase</fullName>
    </alternativeName>
    <alternativeName>
        <fullName evidence="9">Sulfate adenylate transferase</fullName>
        <shortName evidence="9">SAT</shortName>
    </alternativeName>
</protein>
<evidence type="ECO:0000256" key="9">
    <source>
        <dbReference type="HAMAP-Rule" id="MF_03106"/>
    </source>
</evidence>
<feature type="binding site" evidence="9">
    <location>
        <position position="295"/>
    </location>
    <ligand>
        <name>sulfate</name>
        <dbReference type="ChEBI" id="CHEBI:16189"/>
    </ligand>
</feature>
<dbReference type="FunFam" id="3.10.400.10:FF:000003">
    <property type="entry name" value="Sulfate adenylyltransferase"/>
    <property type="match status" value="1"/>
</dbReference>
<keyword evidence="9" id="KW-0486">Methionine biosynthesis</keyword>
<feature type="binding site" evidence="9">
    <location>
        <position position="333"/>
    </location>
    <ligand>
        <name>ATP</name>
        <dbReference type="ChEBI" id="CHEBI:30616"/>
    </ligand>
</feature>
<dbReference type="GO" id="GO:0019379">
    <property type="term" value="P:sulfate assimilation, phosphoadenylyl sulfate reduction by phosphoadenylyl-sulfate reductase (thioredoxin)"/>
    <property type="evidence" value="ECO:0007669"/>
    <property type="project" value="TreeGrafter"/>
</dbReference>
<dbReference type="Pfam" id="PF01747">
    <property type="entry name" value="ATP-sulfurylase"/>
    <property type="match status" value="1"/>
</dbReference>
<feature type="active site" evidence="9">
    <location>
        <position position="200"/>
    </location>
</feature>
<dbReference type="CDD" id="cd00517">
    <property type="entry name" value="ATPS"/>
    <property type="match status" value="1"/>
</dbReference>
<keyword evidence="9" id="KW-0028">Amino-acid biosynthesis</keyword>
<dbReference type="GO" id="GO:0070814">
    <property type="term" value="P:hydrogen sulfide biosynthetic process"/>
    <property type="evidence" value="ECO:0007669"/>
    <property type="project" value="UniProtKB-UniRule"/>
</dbReference>
<dbReference type="PANTHER" id="PTHR42700:SF1">
    <property type="entry name" value="SULFATE ADENYLYLTRANSFERASE"/>
    <property type="match status" value="1"/>
</dbReference>
<dbReference type="GO" id="GO:0005524">
    <property type="term" value="F:ATP binding"/>
    <property type="evidence" value="ECO:0007669"/>
    <property type="project" value="UniProtKB-KW"/>
</dbReference>
<feature type="binding site" evidence="9">
    <location>
        <position position="199"/>
    </location>
    <ligand>
        <name>sulfate</name>
        <dbReference type="ChEBI" id="CHEBI:16189"/>
    </ligand>
</feature>
<dbReference type="InterPro" id="IPR027535">
    <property type="entry name" value="Sulf_adenylyltr_euk"/>
</dbReference>
<evidence type="ECO:0000256" key="6">
    <source>
        <dbReference type="ARBA" id="ARBA00022741"/>
    </source>
</evidence>
<proteinExistence type="inferred from homology"/>
<organism evidence="13 14">
    <name type="scientific">Fonsecaea pedrosoi CBS 271.37</name>
    <dbReference type="NCBI Taxonomy" id="1442368"/>
    <lineage>
        <taxon>Eukaryota</taxon>
        <taxon>Fungi</taxon>
        <taxon>Dikarya</taxon>
        <taxon>Ascomycota</taxon>
        <taxon>Pezizomycotina</taxon>
        <taxon>Eurotiomycetes</taxon>
        <taxon>Chaetothyriomycetidae</taxon>
        <taxon>Chaetothyriales</taxon>
        <taxon>Herpotrichiellaceae</taxon>
        <taxon>Fonsecaea</taxon>
    </lineage>
</organism>
<feature type="binding site" evidence="9">
    <location>
        <begin position="291"/>
        <end position="294"/>
    </location>
    <ligand>
        <name>ATP</name>
        <dbReference type="ChEBI" id="CHEBI:30616"/>
    </ligand>
</feature>
<dbReference type="STRING" id="1442368.A0A0D2H4W4"/>
<comment type="subunit">
    <text evidence="8 9">Homohexamer. Dimer of trimers.</text>
</comment>
<accession>A0A0D2H4W4</accession>
<keyword evidence="4 9" id="KW-0808">Transferase</keyword>
<dbReference type="VEuPathDB" id="FungiDB:Z517_01303"/>
<evidence type="ECO:0000256" key="2">
    <source>
        <dbReference type="ARBA" id="ARBA00022490"/>
    </source>
</evidence>
<keyword evidence="2 9" id="KW-0963">Cytoplasm</keyword>
<comment type="function">
    <text evidence="9">Catalyzes the first intracellular reaction of sulfate assimilation, forming adenosine-5'-phosphosulfate (APS) from inorganic sulfate and ATP. Plays an important role in sulfate activation as a component of the biosynthesis pathway of sulfur-containing amino acids.</text>
</comment>
<evidence type="ECO:0000256" key="8">
    <source>
        <dbReference type="ARBA" id="ARBA00062002"/>
    </source>
</evidence>
<feature type="site" description="Transition state stabilizer" evidence="9">
    <location>
        <position position="206"/>
    </location>
</feature>
<dbReference type="InterPro" id="IPR025980">
    <property type="entry name" value="ATP-Sase_PUA-like_dom"/>
</dbReference>
<dbReference type="SUPFAM" id="SSF88697">
    <property type="entry name" value="PUA domain-like"/>
    <property type="match status" value="1"/>
</dbReference>
<dbReference type="RefSeq" id="XP_013289718.1">
    <property type="nucleotide sequence ID" value="XM_013434264.1"/>
</dbReference>
<dbReference type="PANTHER" id="PTHR42700">
    <property type="entry name" value="SULFATE ADENYLYLTRANSFERASE"/>
    <property type="match status" value="1"/>
</dbReference>
<dbReference type="NCBIfam" id="TIGR00455">
    <property type="entry name" value="apsK"/>
    <property type="match status" value="1"/>
</dbReference>
<evidence type="ECO:0000256" key="5">
    <source>
        <dbReference type="ARBA" id="ARBA00022695"/>
    </source>
</evidence>
<dbReference type="GeneID" id="25300793"/>
<evidence type="ECO:0000259" key="10">
    <source>
        <dbReference type="Pfam" id="PF01583"/>
    </source>
</evidence>
<evidence type="ECO:0000259" key="11">
    <source>
        <dbReference type="Pfam" id="PF01747"/>
    </source>
</evidence>
<dbReference type="GO" id="GO:0019344">
    <property type="term" value="P:cysteine biosynthetic process"/>
    <property type="evidence" value="ECO:0007669"/>
    <property type="project" value="UniProtKB-KW"/>
</dbReference>
<feature type="site" description="Induces change in substrate recognition on ATP binding" evidence="9">
    <location>
        <position position="330"/>
    </location>
</feature>
<dbReference type="Pfam" id="PF14306">
    <property type="entry name" value="PUA_2"/>
    <property type="match status" value="1"/>
</dbReference>
<dbReference type="GO" id="GO:0005737">
    <property type="term" value="C:cytoplasm"/>
    <property type="evidence" value="ECO:0007669"/>
    <property type="project" value="UniProtKB-SubCell"/>
</dbReference>
<comment type="subcellular location">
    <subcellularLocation>
        <location evidence="9">Cytoplasm</location>
    </subcellularLocation>
</comment>
<sequence>MANPPHGGVLKDLLTRDAPRHAELEAEAEKLPAVILTERQLCDLELIMNGGFSPLEGFMNEKDYNGVVENLRLASGALFSMPICLDIGAQIIERLKIKPGSRITLRDFRDDRNLAIITVDDVYRPDKKKEAQEVFGGDPEHPAIKYLMQSTKEFYVGGKIEAVNKLNHYDYVALRYTPSELRVHFEKLGWTRVVAFQTRNPMHRAHRELTVRAARARQANVLIHPVVGLTKPGDIDHFTRVRVYEALMPRYPNGMAVLGLLGLAMRMGGPREAIWHAIIRKNHGATHFIIGRDHAGPGKNSSGKDFYGPYDAQHAVEKYRAELGIEVVEFQMMTYLPDTDEYRPKDQVPEGVKTLDISGTELRRRLRVGAPIPEWFSYPEVVKVLRESNPPRAKQGFTIFLTGYQNSGKDAIARALQVTFNEQGGRPVTLLLGETVRHELSSELGFTREDRDTNIARIAFVAAELTKAGAAVIAAPIAPFEEARQEARDTIQQYGSFFLVHVATSLEFCEKTDKRGVYARARRNSIKNFTGINDPYEKPSNADLTVDCEKQSVRSIVHEIVLMLESQGFLGNV</sequence>
<comment type="catalytic activity">
    <reaction evidence="9">
        <text>sulfate + ATP + H(+) = adenosine 5'-phosphosulfate + diphosphate</text>
        <dbReference type="Rhea" id="RHEA:18133"/>
        <dbReference type="ChEBI" id="CHEBI:15378"/>
        <dbReference type="ChEBI" id="CHEBI:16189"/>
        <dbReference type="ChEBI" id="CHEBI:30616"/>
        <dbReference type="ChEBI" id="CHEBI:33019"/>
        <dbReference type="ChEBI" id="CHEBI:58243"/>
        <dbReference type="EC" id="2.7.7.4"/>
    </reaction>
</comment>
<keyword evidence="7 9" id="KW-0067">ATP-binding</keyword>
<dbReference type="NCBIfam" id="NF004040">
    <property type="entry name" value="PRK05537.1"/>
    <property type="match status" value="1"/>
</dbReference>
<dbReference type="HOGENOM" id="CLU_022950_0_0_1"/>
<dbReference type="InterPro" id="IPR002650">
    <property type="entry name" value="Sulphate_adenylyltransferase"/>
</dbReference>
<dbReference type="EMBL" id="KN846969">
    <property type="protein sequence ID" value="KIW85910.1"/>
    <property type="molecule type" value="Genomic_DNA"/>
</dbReference>
<feature type="region of interest" description="N-terminal" evidence="9">
    <location>
        <begin position="1"/>
        <end position="169"/>
    </location>
</feature>
<dbReference type="InterPro" id="IPR015947">
    <property type="entry name" value="PUA-like_sf"/>
</dbReference>
<dbReference type="Gene3D" id="3.40.50.620">
    <property type="entry name" value="HUPs"/>
    <property type="match status" value="1"/>
</dbReference>
<dbReference type="InterPro" id="IPR027417">
    <property type="entry name" value="P-loop_NTPase"/>
</dbReference>
<keyword evidence="14" id="KW-1185">Reference proteome</keyword>
<evidence type="ECO:0000259" key="12">
    <source>
        <dbReference type="Pfam" id="PF14306"/>
    </source>
</evidence>
<keyword evidence="6 9" id="KW-0547">Nucleotide-binding</keyword>
<feature type="domain" description="Sulphate adenylyltransferase catalytic" evidence="11">
    <location>
        <begin position="174"/>
        <end position="387"/>
    </location>
</feature>
<dbReference type="NCBIfam" id="TIGR00339">
    <property type="entry name" value="sopT"/>
    <property type="match status" value="1"/>
</dbReference>
<dbReference type="Pfam" id="PF01583">
    <property type="entry name" value="APS_kinase"/>
    <property type="match status" value="1"/>
</dbReference>
<dbReference type="Gene3D" id="3.40.50.300">
    <property type="entry name" value="P-loop containing nucleotide triphosphate hydrolases"/>
    <property type="match status" value="1"/>
</dbReference>
<comment type="catalytic activity">
    <reaction evidence="1">
        <text>adenosine 5'-phosphosulfate + ATP = 3'-phosphoadenylyl sulfate + ADP + H(+)</text>
        <dbReference type="Rhea" id="RHEA:24152"/>
        <dbReference type="ChEBI" id="CHEBI:15378"/>
        <dbReference type="ChEBI" id="CHEBI:30616"/>
        <dbReference type="ChEBI" id="CHEBI:58243"/>
        <dbReference type="ChEBI" id="CHEBI:58339"/>
        <dbReference type="ChEBI" id="CHEBI:456216"/>
        <dbReference type="EC" id="2.7.1.25"/>
    </reaction>
</comment>
<dbReference type="GO" id="GO:0004020">
    <property type="term" value="F:adenylylsulfate kinase activity"/>
    <property type="evidence" value="ECO:0007669"/>
    <property type="project" value="UniProtKB-EC"/>
</dbReference>
<evidence type="ECO:0000313" key="13">
    <source>
        <dbReference type="EMBL" id="KIW85910.1"/>
    </source>
</evidence>
<comment type="similarity">
    <text evidence="9">In the C-terminal section; belongs to the APS kinase family.</text>
</comment>
<dbReference type="FunFam" id="3.40.50.620:FF:000052">
    <property type="entry name" value="Sulfate adenylyltransferase"/>
    <property type="match status" value="1"/>
</dbReference>
<name>A0A0D2H4W4_9EURO</name>
<dbReference type="UniPathway" id="UPA00097"/>
<feature type="binding site" evidence="9">
    <location>
        <begin position="197"/>
        <end position="200"/>
    </location>
    <ligand>
        <name>ATP</name>
        <dbReference type="ChEBI" id="CHEBI:30616"/>
    </ligand>
</feature>
<dbReference type="OrthoDB" id="468at2759"/>
<dbReference type="Proteomes" id="UP000053029">
    <property type="component" value="Unassembled WGS sequence"/>
</dbReference>
<evidence type="ECO:0000256" key="1">
    <source>
        <dbReference type="ARBA" id="ARBA00001823"/>
    </source>
</evidence>
<dbReference type="InterPro" id="IPR059117">
    <property type="entry name" value="APS_kinase_dom"/>
</dbReference>
<comment type="pathway">
    <text evidence="9">Sulfur metabolism; hydrogen sulfide biosynthesis; sulfite from sulfate: step 1/3.</text>
</comment>
<dbReference type="SUPFAM" id="SSF52374">
    <property type="entry name" value="Nucleotidylyl transferase"/>
    <property type="match status" value="1"/>
</dbReference>
<feature type="site" description="Transition state stabilizer" evidence="9">
    <location>
        <position position="203"/>
    </location>
</feature>
<feature type="binding site" evidence="9">
    <location>
        <position position="515"/>
    </location>
    <ligand>
        <name>3'-phosphoadenylyl sulfate</name>
        <dbReference type="ChEBI" id="CHEBI:58339"/>
        <note>allosteric inhibitor</note>
    </ligand>
</feature>
<dbReference type="AlphaFoldDB" id="A0A0D2H4W4"/>
<feature type="binding site" evidence="9">
    <location>
        <begin position="434"/>
        <end position="437"/>
    </location>
    <ligand>
        <name>3'-phosphoadenylyl sulfate</name>
        <dbReference type="ChEBI" id="CHEBI:58339"/>
        <note>allosteric inhibitor</note>
    </ligand>
</feature>
<keyword evidence="9" id="KW-0198">Cysteine biosynthesis</keyword>
<dbReference type="CDD" id="cd02027">
    <property type="entry name" value="APSK"/>
    <property type="match status" value="1"/>
</dbReference>
<dbReference type="GO" id="GO:0004781">
    <property type="term" value="F:sulfate adenylyltransferase (ATP) activity"/>
    <property type="evidence" value="ECO:0007669"/>
    <property type="project" value="UniProtKB-UniRule"/>
</dbReference>
<reference evidence="13 14" key="1">
    <citation type="submission" date="2015-01" db="EMBL/GenBank/DDBJ databases">
        <title>The Genome Sequence of Fonsecaea pedrosoi CBS 271.37.</title>
        <authorList>
            <consortium name="The Broad Institute Genomics Platform"/>
            <person name="Cuomo C."/>
            <person name="de Hoog S."/>
            <person name="Gorbushina A."/>
            <person name="Stielow B."/>
            <person name="Teixiera M."/>
            <person name="Abouelleil A."/>
            <person name="Chapman S.B."/>
            <person name="Priest M."/>
            <person name="Young S.K."/>
            <person name="Wortman J."/>
            <person name="Nusbaum C."/>
            <person name="Birren B."/>
        </authorList>
    </citation>
    <scope>NUCLEOTIDE SEQUENCE [LARGE SCALE GENOMIC DNA]</scope>
    <source>
        <strain evidence="13 14">CBS 271.37</strain>
    </source>
</reference>
<evidence type="ECO:0000256" key="4">
    <source>
        <dbReference type="ARBA" id="ARBA00022679"/>
    </source>
</evidence>
<dbReference type="InterPro" id="IPR050512">
    <property type="entry name" value="Sulf_AdTrans/APS_kinase"/>
</dbReference>
<feature type="binding site" evidence="9">
    <location>
        <position position="197"/>
    </location>
    <ligand>
        <name>sulfate</name>
        <dbReference type="ChEBI" id="CHEBI:16189"/>
    </ligand>
</feature>
<dbReference type="GO" id="GO:0010134">
    <property type="term" value="P:sulfate assimilation via adenylyl sulfate reduction"/>
    <property type="evidence" value="ECO:0007669"/>
    <property type="project" value="TreeGrafter"/>
</dbReference>
<comment type="similarity">
    <text evidence="9">In the N-terminal section; belongs to the sulfate adenylyltransferase family.</text>
</comment>
<dbReference type="InterPro" id="IPR002891">
    <property type="entry name" value="APS"/>
</dbReference>
<dbReference type="GO" id="GO:0009086">
    <property type="term" value="P:methionine biosynthetic process"/>
    <property type="evidence" value="ECO:0007669"/>
    <property type="project" value="UniProtKB-KW"/>
</dbReference>
<dbReference type="UniPathway" id="UPA00140">
    <property type="reaction ID" value="UER00204"/>
</dbReference>
<dbReference type="InterPro" id="IPR014729">
    <property type="entry name" value="Rossmann-like_a/b/a_fold"/>
</dbReference>
<feature type="region of interest" description="Allosteric regulation domain; adenylyl-sulfate kinase-like" evidence="9">
    <location>
        <begin position="395"/>
        <end position="573"/>
    </location>
</feature>
<dbReference type="FunFam" id="3.40.50.300:FF:000802">
    <property type="entry name" value="Sulfate adenylyltransferase"/>
    <property type="match status" value="1"/>
</dbReference>
<evidence type="ECO:0000256" key="7">
    <source>
        <dbReference type="ARBA" id="ARBA00022840"/>
    </source>
</evidence>
<feature type="active site" evidence="9">
    <location>
        <position position="199"/>
    </location>
</feature>
<keyword evidence="5 9" id="KW-0548">Nucleotidyltransferase</keyword>
<dbReference type="HAMAP" id="MF_03106">
    <property type="entry name" value="Sulf_adenylyltr_euk"/>
    <property type="match status" value="1"/>
</dbReference>